<sequence length="242" mass="26516">MSNNATKLVGWLRGVGTSTLVMTLTLTSTGCGTGESLDTEQATGERWASSMQQLAQSLIDAQDDPPMSDTQLAAVQRVVETGTVDVVDYETGLAGYRQCMLDRGYKEIIFVDIGDGLKTETSHASGTDEQENKYSEDMSACTSIHRRAIEFLYEKQVGNASLLKDHNEAIADCLRRRGLVDASYTGQQFQQEDSAHSRSFMNGGTGTWTYSYDQSDAAEANICQYANGILSVDSSWPTEQLW</sequence>
<comment type="caution">
    <text evidence="1">The sequence shown here is derived from an EMBL/GenBank/DDBJ whole genome shotgun (WGS) entry which is preliminary data.</text>
</comment>
<dbReference type="EMBL" id="QXGK01000017">
    <property type="protein sequence ID" value="RSX54618.1"/>
    <property type="molecule type" value="Genomic_DNA"/>
</dbReference>
<evidence type="ECO:0008006" key="3">
    <source>
        <dbReference type="Google" id="ProtNLM"/>
    </source>
</evidence>
<dbReference type="PROSITE" id="PS51257">
    <property type="entry name" value="PROKAR_LIPOPROTEIN"/>
    <property type="match status" value="1"/>
</dbReference>
<dbReference type="OrthoDB" id="3230671at2"/>
<evidence type="ECO:0000313" key="1">
    <source>
        <dbReference type="EMBL" id="RSX54618.1"/>
    </source>
</evidence>
<dbReference type="RefSeq" id="WP_125968818.1">
    <property type="nucleotide sequence ID" value="NZ_QXGK01000017.1"/>
</dbReference>
<keyword evidence="2" id="KW-1185">Reference proteome</keyword>
<dbReference type="AlphaFoldDB" id="A0A430FP65"/>
<protein>
    <recommendedName>
        <fullName evidence="3">Lipoprotein</fullName>
    </recommendedName>
</protein>
<name>A0A430FP65_9BIFI</name>
<organism evidence="1 2">
    <name type="scientific">Bifidobacterium samirii</name>
    <dbReference type="NCBI Taxonomy" id="2306974"/>
    <lineage>
        <taxon>Bacteria</taxon>
        <taxon>Bacillati</taxon>
        <taxon>Actinomycetota</taxon>
        <taxon>Actinomycetes</taxon>
        <taxon>Bifidobacteriales</taxon>
        <taxon>Bifidobacteriaceae</taxon>
        <taxon>Bifidobacterium</taxon>
    </lineage>
</organism>
<dbReference type="Proteomes" id="UP000287470">
    <property type="component" value="Unassembled WGS sequence"/>
</dbReference>
<proteinExistence type="predicted"/>
<accession>A0A430FP65</accession>
<gene>
    <name evidence="1" type="ORF">D2E24_1568</name>
</gene>
<evidence type="ECO:0000313" key="2">
    <source>
        <dbReference type="Proteomes" id="UP000287470"/>
    </source>
</evidence>
<reference evidence="1 2" key="1">
    <citation type="submission" date="2018-09" db="EMBL/GenBank/DDBJ databases">
        <title>Characterization of the phylogenetic diversity of five novel species belonging to the genus Bifidobacterium.</title>
        <authorList>
            <person name="Lugli G.A."/>
            <person name="Duranti S."/>
            <person name="Milani C."/>
        </authorList>
    </citation>
    <scope>NUCLEOTIDE SEQUENCE [LARGE SCALE GENOMIC DNA]</scope>
    <source>
        <strain evidence="1 2">2033B</strain>
    </source>
</reference>